<dbReference type="InterPro" id="IPR013990">
    <property type="entry name" value="WHy-dom"/>
</dbReference>
<comment type="caution">
    <text evidence="3">The sequence shown here is derived from an EMBL/GenBank/DDBJ whole genome shotgun (WGS) entry which is preliminary data.</text>
</comment>
<gene>
    <name evidence="3" type="ORF">OS889_06210</name>
</gene>
<dbReference type="EMBL" id="JBGNYA010000001">
    <property type="protein sequence ID" value="MFA1610599.1"/>
    <property type="molecule type" value="Genomic_DNA"/>
</dbReference>
<proteinExistence type="predicted"/>
<dbReference type="Gene3D" id="2.60.40.10">
    <property type="entry name" value="Immunoglobulins"/>
    <property type="match status" value="2"/>
</dbReference>
<dbReference type="SUPFAM" id="SSF117070">
    <property type="entry name" value="LEA14-like"/>
    <property type="match status" value="2"/>
</dbReference>
<feature type="domain" description="Water stress and hypersensitive response" evidence="2">
    <location>
        <begin position="185"/>
        <end position="305"/>
    </location>
</feature>
<dbReference type="RefSeq" id="WP_372388257.1">
    <property type="nucleotide sequence ID" value="NZ_JBGNYA010000001.1"/>
</dbReference>
<feature type="compositionally biased region" description="Low complexity" evidence="1">
    <location>
        <begin position="341"/>
        <end position="384"/>
    </location>
</feature>
<feature type="domain" description="Water stress and hypersensitive response" evidence="2">
    <location>
        <begin position="38"/>
        <end position="156"/>
    </location>
</feature>
<evidence type="ECO:0000256" key="1">
    <source>
        <dbReference type="SAM" id="MobiDB-lite"/>
    </source>
</evidence>
<dbReference type="Proteomes" id="UP001570511">
    <property type="component" value="Unassembled WGS sequence"/>
</dbReference>
<protein>
    <submittedName>
        <fullName evidence="3">LEA type 2 family protein</fullName>
    </submittedName>
</protein>
<keyword evidence="4" id="KW-1185">Reference proteome</keyword>
<evidence type="ECO:0000313" key="4">
    <source>
        <dbReference type="Proteomes" id="UP001570511"/>
    </source>
</evidence>
<organism evidence="3 4">
    <name type="scientific">Halobellus rubicundus</name>
    <dbReference type="NCBI Taxonomy" id="2996466"/>
    <lineage>
        <taxon>Archaea</taxon>
        <taxon>Methanobacteriati</taxon>
        <taxon>Methanobacteriota</taxon>
        <taxon>Stenosarchaea group</taxon>
        <taxon>Halobacteria</taxon>
        <taxon>Halobacteriales</taxon>
        <taxon>Haloferacaceae</taxon>
        <taxon>Halobellus</taxon>
    </lineage>
</organism>
<evidence type="ECO:0000259" key="2">
    <source>
        <dbReference type="SMART" id="SM00769"/>
    </source>
</evidence>
<dbReference type="AlphaFoldDB" id="A0ABD5MAD0"/>
<name>A0ABD5MAD0_9EURY</name>
<dbReference type="InterPro" id="IPR013783">
    <property type="entry name" value="Ig-like_fold"/>
</dbReference>
<sequence length="384" mass="40701">MPSLLVFGRLRTVVGALLVVALLVGGAFAAGVVGVPSVAGVENRFGPVNETTTVVETDLVVSNPNPIGVSLGGLTVDYDVRLNDVSLASGVKEGLQVGTGNTTVPFRTAARNERIPPWWVSHVRNGERTTVTVDTTVESSTLGSTVDPPNVTRQVETDLLSQFNSSETRPVNANRPFVSDPVLYVNETRAQWGTVTDAETPMRLDFVVYNPKPYPIGVSQLGYDITMNDVAVGNGTTDSEYVIPPKSSRTVEATVSIRNDRIDEWWVTHLERNQVTDLRIEFAARLELSTTAIRVPLDSLTYTRTIETDIFGTKPTGENGTATSETATATLSEGTSDDAATETASPTPTAAPTPDSTETATPSPTATSGDSGTTTTDGGLIEIG</sequence>
<reference evidence="3 4" key="1">
    <citation type="submission" date="2024-08" db="EMBL/GenBank/DDBJ databases">
        <title>Halobellus sp. MBLA0158 whole genome sequence.</title>
        <authorList>
            <person name="Hwang C.Y."/>
            <person name="Cho E.-S."/>
            <person name="Seo M.-J."/>
        </authorList>
    </citation>
    <scope>NUCLEOTIDE SEQUENCE [LARGE SCALE GENOMIC DNA]</scope>
    <source>
        <strain evidence="3 4">MBLA0158</strain>
    </source>
</reference>
<dbReference type="InterPro" id="IPR004864">
    <property type="entry name" value="LEA_2"/>
</dbReference>
<dbReference type="SMART" id="SM00769">
    <property type="entry name" value="WHy"/>
    <property type="match status" value="2"/>
</dbReference>
<accession>A0ABD5MAD0</accession>
<dbReference type="Pfam" id="PF03168">
    <property type="entry name" value="LEA_2"/>
    <property type="match status" value="2"/>
</dbReference>
<evidence type="ECO:0000313" key="3">
    <source>
        <dbReference type="EMBL" id="MFA1610599.1"/>
    </source>
</evidence>
<feature type="region of interest" description="Disordered" evidence="1">
    <location>
        <begin position="331"/>
        <end position="384"/>
    </location>
</feature>